<dbReference type="Proteomes" id="UP000030421">
    <property type="component" value="Unassembled WGS sequence"/>
</dbReference>
<evidence type="ECO:0000313" key="2">
    <source>
        <dbReference type="Proteomes" id="UP000030421"/>
    </source>
</evidence>
<organism evidence="1 2">
    <name type="scientific">Vibrio caribbeanicus</name>
    <dbReference type="NCBI Taxonomy" id="701175"/>
    <lineage>
        <taxon>Bacteria</taxon>
        <taxon>Pseudomonadati</taxon>
        <taxon>Pseudomonadota</taxon>
        <taxon>Gammaproteobacteria</taxon>
        <taxon>Vibrionales</taxon>
        <taxon>Vibrionaceae</taxon>
        <taxon>Vibrio</taxon>
    </lineage>
</organism>
<keyword evidence="2" id="KW-1185">Reference proteome</keyword>
<accession>A0ACC4NWT5</accession>
<name>A0ACC4NWT5_9VIBR</name>
<gene>
    <name evidence="1" type="ORF">NM09_10235</name>
</gene>
<proteinExistence type="predicted"/>
<sequence>MSYSEEQLNELYRLRNEYESRFRDIQEKVLTLSVKMTGGLREHAVYGICRRISNLSHCLTFFFDSLCPGKSVLSDNALAIGNIHLHAFLVNCSGISDNIAWFLAYHHKLDETEDLDKFKFNIGLFGKKKFTEYITPAVPKKVAEFDDWHQHIKSFRDPTAHRVPPYLIPYVVLYRAR</sequence>
<reference evidence="1" key="1">
    <citation type="submission" date="2014-10" db="EMBL/GenBank/DDBJ databases">
        <title>Genome sequencing of Vibrio caribbeanicus T14.</title>
        <authorList>
            <person name="Chan K.-G."/>
            <person name="Mohamad N.I."/>
        </authorList>
    </citation>
    <scope>NUCLEOTIDE SEQUENCE</scope>
    <source>
        <strain evidence="1">T14</strain>
    </source>
</reference>
<comment type="caution">
    <text evidence="1">The sequence shown here is derived from an EMBL/GenBank/DDBJ whole genome shotgun (WGS) entry which is preliminary data.</text>
</comment>
<dbReference type="EMBL" id="JRWR01000007">
    <property type="protein sequence ID" value="KHD25013.1"/>
    <property type="molecule type" value="Genomic_DNA"/>
</dbReference>
<protein>
    <submittedName>
        <fullName evidence="1">Uncharacterized protein</fullName>
    </submittedName>
</protein>
<evidence type="ECO:0000313" key="1">
    <source>
        <dbReference type="EMBL" id="KHD25013.1"/>
    </source>
</evidence>